<protein>
    <submittedName>
        <fullName evidence="1">Uncharacterized protein</fullName>
    </submittedName>
</protein>
<dbReference type="EMBL" id="UINC01070017">
    <property type="protein sequence ID" value="SVC03839.1"/>
    <property type="molecule type" value="Genomic_DNA"/>
</dbReference>
<sequence length="92" mass="10394">MDDAIIKDNFSELSEFFSAVAKEKSENRKKLENTIAVLENDKIPEDTPINMSEDASEDALEPQIIRSDLANLFKNLENALLEIKEKPVVSIE</sequence>
<proteinExistence type="predicted"/>
<dbReference type="AlphaFoldDB" id="A0A382IWX2"/>
<gene>
    <name evidence="1" type="ORF">METZ01_LOCUS256693</name>
</gene>
<evidence type="ECO:0000313" key="1">
    <source>
        <dbReference type="EMBL" id="SVC03839.1"/>
    </source>
</evidence>
<name>A0A382IWX2_9ZZZZ</name>
<organism evidence="1">
    <name type="scientific">marine metagenome</name>
    <dbReference type="NCBI Taxonomy" id="408172"/>
    <lineage>
        <taxon>unclassified sequences</taxon>
        <taxon>metagenomes</taxon>
        <taxon>ecological metagenomes</taxon>
    </lineage>
</organism>
<accession>A0A382IWX2</accession>
<reference evidence="1" key="1">
    <citation type="submission" date="2018-05" db="EMBL/GenBank/DDBJ databases">
        <authorList>
            <person name="Lanie J.A."/>
            <person name="Ng W.-L."/>
            <person name="Kazmierczak K.M."/>
            <person name="Andrzejewski T.M."/>
            <person name="Davidsen T.M."/>
            <person name="Wayne K.J."/>
            <person name="Tettelin H."/>
            <person name="Glass J.I."/>
            <person name="Rusch D."/>
            <person name="Podicherti R."/>
            <person name="Tsui H.-C.T."/>
            <person name="Winkler M.E."/>
        </authorList>
    </citation>
    <scope>NUCLEOTIDE SEQUENCE</scope>
</reference>
<feature type="non-terminal residue" evidence="1">
    <location>
        <position position="92"/>
    </location>
</feature>